<proteinExistence type="predicted"/>
<dbReference type="EMBL" id="CP038228">
    <property type="protein sequence ID" value="QDI03442.1"/>
    <property type="molecule type" value="Genomic_DNA"/>
</dbReference>
<protein>
    <submittedName>
        <fullName evidence="1">Uncharacterized protein</fullName>
    </submittedName>
</protein>
<dbReference type="AlphaFoldDB" id="A0A514EBV2"/>
<evidence type="ECO:0000313" key="1">
    <source>
        <dbReference type="EMBL" id="QDI03442.1"/>
    </source>
</evidence>
<dbReference type="RefSeq" id="WP_142742104.1">
    <property type="nucleotide sequence ID" value="NZ_CP038228.1"/>
</dbReference>
<sequence>MSHVIMWCCLASAVAVVSLGVARLFAWRSAQQLRRLDADYRAFAMVEHAKREVAARAHSPFAYARDADGYLDIDALAPCDQHAFYGDEAYL</sequence>
<name>A0A514EBV2_9XANT</name>
<keyword evidence="2" id="KW-1185">Reference proteome</keyword>
<organism evidence="1 2">
    <name type="scientific">Xanthomonas cerealis pv. cerealis</name>
    <dbReference type="NCBI Taxonomy" id="152263"/>
    <lineage>
        <taxon>Bacteria</taxon>
        <taxon>Pseudomonadati</taxon>
        <taxon>Pseudomonadota</taxon>
        <taxon>Gammaproteobacteria</taxon>
        <taxon>Lysobacterales</taxon>
        <taxon>Lysobacteraceae</taxon>
        <taxon>Xanthomonas</taxon>
        <taxon>Xanthomonas translucens group</taxon>
        <taxon>Xanthomonas cerealis</taxon>
    </lineage>
</organism>
<reference evidence="1 2" key="1">
    <citation type="submission" date="2019-03" db="EMBL/GenBank/DDBJ databases">
        <title>Tal1 in Xanthomonas translucens pv. cerealis Contributes to Virulence in Bacterial Leaf Streak of Wheat.</title>
        <authorList>
            <person name="Shah S.M.A."/>
            <person name="Haq F."/>
            <person name="Ma W."/>
            <person name="Xu X."/>
            <person name="Wang S."/>
            <person name="Xu Z."/>
            <person name="Zou L."/>
            <person name="Zhu B."/>
            <person name="Chen G."/>
        </authorList>
    </citation>
    <scope>NUCLEOTIDE SEQUENCE [LARGE SCALE GENOMIC DNA]</scope>
    <source>
        <strain evidence="1 2">01</strain>
    </source>
</reference>
<accession>A0A514EBV2</accession>
<gene>
    <name evidence="1" type="ORF">E4A48_06820</name>
</gene>
<dbReference type="Proteomes" id="UP000319349">
    <property type="component" value="Chromosome"/>
</dbReference>
<evidence type="ECO:0000313" key="2">
    <source>
        <dbReference type="Proteomes" id="UP000319349"/>
    </source>
</evidence>